<dbReference type="GO" id="GO:0052621">
    <property type="term" value="F:diguanylate cyclase activity"/>
    <property type="evidence" value="ECO:0007669"/>
    <property type="project" value="TreeGrafter"/>
</dbReference>
<dbReference type="GO" id="GO:0043709">
    <property type="term" value="P:cell adhesion involved in single-species biofilm formation"/>
    <property type="evidence" value="ECO:0007669"/>
    <property type="project" value="TreeGrafter"/>
</dbReference>
<dbReference type="InterPro" id="IPR000160">
    <property type="entry name" value="GGDEF_dom"/>
</dbReference>
<feature type="modified residue" description="4-aspartylphosphate" evidence="1">
    <location>
        <position position="52"/>
    </location>
</feature>
<evidence type="ECO:0000256" key="1">
    <source>
        <dbReference type="PROSITE-ProRule" id="PRU00169"/>
    </source>
</evidence>
<dbReference type="GO" id="GO:0000160">
    <property type="term" value="P:phosphorelay signal transduction system"/>
    <property type="evidence" value="ECO:0007669"/>
    <property type="project" value="InterPro"/>
</dbReference>
<feature type="domain" description="GGDEF" evidence="3">
    <location>
        <begin position="176"/>
        <end position="312"/>
    </location>
</feature>
<evidence type="ECO:0000259" key="2">
    <source>
        <dbReference type="PROSITE" id="PS50110"/>
    </source>
</evidence>
<keyword evidence="1" id="KW-0597">Phosphoprotein</keyword>
<dbReference type="PROSITE" id="PS50887">
    <property type="entry name" value="GGDEF"/>
    <property type="match status" value="1"/>
</dbReference>
<dbReference type="GO" id="GO:1902201">
    <property type="term" value="P:negative regulation of bacterial-type flagellum-dependent cell motility"/>
    <property type="evidence" value="ECO:0007669"/>
    <property type="project" value="TreeGrafter"/>
</dbReference>
<dbReference type="GO" id="GO:0005886">
    <property type="term" value="C:plasma membrane"/>
    <property type="evidence" value="ECO:0007669"/>
    <property type="project" value="TreeGrafter"/>
</dbReference>
<reference evidence="4 5" key="1">
    <citation type="submission" date="2019-03" db="EMBL/GenBank/DDBJ databases">
        <title>Genomic Encyclopedia of Type Strains, Phase IV (KMG-IV): sequencing the most valuable type-strain genomes for metagenomic binning, comparative biology and taxonomic classification.</title>
        <authorList>
            <person name="Goeker M."/>
        </authorList>
    </citation>
    <scope>NUCLEOTIDE SEQUENCE [LARGE SCALE GENOMIC DNA]</scope>
    <source>
        <strain evidence="4 5">DSM 15969</strain>
    </source>
</reference>
<comment type="caution">
    <text evidence="4">The sequence shown here is derived from an EMBL/GenBank/DDBJ whole genome shotgun (WGS) entry which is preliminary data.</text>
</comment>
<dbReference type="SMART" id="SM00448">
    <property type="entry name" value="REC"/>
    <property type="match status" value="1"/>
</dbReference>
<dbReference type="SUPFAM" id="SSF52172">
    <property type="entry name" value="CheY-like"/>
    <property type="match status" value="1"/>
</dbReference>
<evidence type="ECO:0000313" key="5">
    <source>
        <dbReference type="Proteomes" id="UP000295063"/>
    </source>
</evidence>
<accession>A0A4R1PZ52</accession>
<dbReference type="CDD" id="cd17574">
    <property type="entry name" value="REC_OmpR"/>
    <property type="match status" value="1"/>
</dbReference>
<gene>
    <name evidence="4" type="ORF">EV210_104213</name>
</gene>
<dbReference type="Gene3D" id="3.30.70.270">
    <property type="match status" value="1"/>
</dbReference>
<dbReference type="OrthoDB" id="9805474at2"/>
<dbReference type="PROSITE" id="PS50110">
    <property type="entry name" value="RESPONSE_REGULATORY"/>
    <property type="match status" value="1"/>
</dbReference>
<dbReference type="NCBIfam" id="TIGR00254">
    <property type="entry name" value="GGDEF"/>
    <property type="match status" value="1"/>
</dbReference>
<feature type="domain" description="Response regulatory" evidence="2">
    <location>
        <begin position="2"/>
        <end position="119"/>
    </location>
</feature>
<dbReference type="InterPro" id="IPR029787">
    <property type="entry name" value="Nucleotide_cyclase"/>
</dbReference>
<dbReference type="AlphaFoldDB" id="A0A4R1PZ52"/>
<protein>
    <submittedName>
        <fullName evidence="4">Diguanylate cyclase (GGDEF)-like protein</fullName>
    </submittedName>
</protein>
<dbReference type="EMBL" id="SLUI01000004">
    <property type="protein sequence ID" value="TCL38244.1"/>
    <property type="molecule type" value="Genomic_DNA"/>
</dbReference>
<name>A0A4R1PZ52_9FIRM</name>
<dbReference type="SMART" id="SM00267">
    <property type="entry name" value="GGDEF"/>
    <property type="match status" value="1"/>
</dbReference>
<dbReference type="InterPro" id="IPR011006">
    <property type="entry name" value="CheY-like_superfamily"/>
</dbReference>
<dbReference type="CDD" id="cd01949">
    <property type="entry name" value="GGDEF"/>
    <property type="match status" value="1"/>
</dbReference>
<dbReference type="Proteomes" id="UP000295063">
    <property type="component" value="Unassembled WGS sequence"/>
</dbReference>
<dbReference type="RefSeq" id="WP_132077940.1">
    <property type="nucleotide sequence ID" value="NZ_DAIMLW010000034.1"/>
</dbReference>
<dbReference type="InterPro" id="IPR043128">
    <property type="entry name" value="Rev_trsase/Diguanyl_cyclase"/>
</dbReference>
<dbReference type="Pfam" id="PF00990">
    <property type="entry name" value="GGDEF"/>
    <property type="match status" value="1"/>
</dbReference>
<dbReference type="Gene3D" id="3.40.50.2300">
    <property type="match status" value="1"/>
</dbReference>
<evidence type="ECO:0000259" key="3">
    <source>
        <dbReference type="PROSITE" id="PS50887"/>
    </source>
</evidence>
<dbReference type="PANTHER" id="PTHR45138">
    <property type="entry name" value="REGULATORY COMPONENTS OF SENSORY TRANSDUCTION SYSTEM"/>
    <property type="match status" value="1"/>
</dbReference>
<proteinExistence type="predicted"/>
<sequence>MKLLLVDDEELSMAYLKEVVKPWGYEVITASDGRQAWGLLENEQEPVLAVVDWVMPGMDGIELCRRIRDRAQGNLIYVIMLTVRSDKEGLVLALNSGADDYISKPFYAEELKSRLQVGRRMLEYQYTLSCLTDELIQANQELHRMVAIDGLTGIPNRRHFEERYKEEWRRAVRDGIPLAVIMIDIDYFKKYNDFYGHIAGDNCLKQVAQVLSETISRAGDLVARCGGEEFVVLLPNTDSVGAVVVAEALRSAVNRLALAHCGSSSQLLSISLGVAAGLPQQGDNSAELLKKADRALYQAKAAGRNNVRIYCE</sequence>
<keyword evidence="5" id="KW-1185">Reference proteome</keyword>
<dbReference type="SUPFAM" id="SSF55073">
    <property type="entry name" value="Nucleotide cyclase"/>
    <property type="match status" value="1"/>
</dbReference>
<dbReference type="Pfam" id="PF00072">
    <property type="entry name" value="Response_reg"/>
    <property type="match status" value="1"/>
</dbReference>
<dbReference type="InterPro" id="IPR001789">
    <property type="entry name" value="Sig_transdc_resp-reg_receiver"/>
</dbReference>
<evidence type="ECO:0000313" key="4">
    <source>
        <dbReference type="EMBL" id="TCL38244.1"/>
    </source>
</evidence>
<dbReference type="PANTHER" id="PTHR45138:SF9">
    <property type="entry name" value="DIGUANYLATE CYCLASE DGCM-RELATED"/>
    <property type="match status" value="1"/>
</dbReference>
<dbReference type="InterPro" id="IPR050469">
    <property type="entry name" value="Diguanylate_Cyclase"/>
</dbReference>
<organism evidence="4 5">
    <name type="scientific">Anaerospora hongkongensis</name>
    <dbReference type="NCBI Taxonomy" id="244830"/>
    <lineage>
        <taxon>Bacteria</taxon>
        <taxon>Bacillati</taxon>
        <taxon>Bacillota</taxon>
        <taxon>Negativicutes</taxon>
        <taxon>Selenomonadales</taxon>
        <taxon>Sporomusaceae</taxon>
        <taxon>Anaerospora</taxon>
    </lineage>
</organism>
<dbReference type="FunFam" id="3.30.70.270:FF:000001">
    <property type="entry name" value="Diguanylate cyclase domain protein"/>
    <property type="match status" value="1"/>
</dbReference>